<accession>A0A411E9X4</accession>
<feature type="signal peptide" evidence="1">
    <location>
        <begin position="1"/>
        <end position="18"/>
    </location>
</feature>
<dbReference type="Proteomes" id="UP000290889">
    <property type="component" value="Chromosome"/>
</dbReference>
<evidence type="ECO:0000256" key="1">
    <source>
        <dbReference type="SAM" id="SignalP"/>
    </source>
</evidence>
<dbReference type="OrthoDB" id="1118734at2"/>
<reference evidence="2 3" key="1">
    <citation type="submission" date="2019-01" db="EMBL/GenBank/DDBJ databases">
        <title>Muriicola soli sp. nov., isolated from soil.</title>
        <authorList>
            <person name="Kang H.J."/>
            <person name="Kim S.B."/>
        </authorList>
    </citation>
    <scope>NUCLEOTIDE SEQUENCE [LARGE SCALE GENOMIC DNA]</scope>
    <source>
        <strain evidence="2 3">MMS17-SY002</strain>
    </source>
</reference>
<organism evidence="2 3">
    <name type="scientific">Muriicola soli</name>
    <dbReference type="NCBI Taxonomy" id="2507538"/>
    <lineage>
        <taxon>Bacteria</taxon>
        <taxon>Pseudomonadati</taxon>
        <taxon>Bacteroidota</taxon>
        <taxon>Flavobacteriia</taxon>
        <taxon>Flavobacteriales</taxon>
        <taxon>Flavobacteriaceae</taxon>
        <taxon>Muriicola</taxon>
    </lineage>
</organism>
<dbReference type="KEGG" id="mur:EQY75_08055"/>
<name>A0A411E9X4_9FLAO</name>
<proteinExistence type="predicted"/>
<dbReference type="Pfam" id="PF10677">
    <property type="entry name" value="DUF2490"/>
    <property type="match status" value="1"/>
</dbReference>
<evidence type="ECO:0000313" key="2">
    <source>
        <dbReference type="EMBL" id="QBA64479.1"/>
    </source>
</evidence>
<dbReference type="EMBL" id="CP035544">
    <property type="protein sequence ID" value="QBA64479.1"/>
    <property type="molecule type" value="Genomic_DNA"/>
</dbReference>
<dbReference type="AlphaFoldDB" id="A0A411E9X4"/>
<evidence type="ECO:0000313" key="3">
    <source>
        <dbReference type="Proteomes" id="UP000290889"/>
    </source>
</evidence>
<sequence length="225" mass="26702">MKKIFLPIAILFFGIITAQDTGEDDWGAWYMYFGTNRISDKLSIHSEAQFRYYNTGGNFNQLLLRTGLNYHINSDAIATLGYAYIATDNTFEEIVNEVNFKENRIFQQFILRNKVGEFLFEHRYRLEQRFIDFGSFTDTQHRARYRLQLTLPLTDTFFVNAYDEVFLNLQDDIFGQNRLYFAFGINITENSNLQIGYLKNHFNQINFDRLQIAVFFNPDFRKKSK</sequence>
<keyword evidence="3" id="KW-1185">Reference proteome</keyword>
<gene>
    <name evidence="2" type="ORF">EQY75_08055</name>
</gene>
<feature type="chain" id="PRO_5019338468" evidence="1">
    <location>
        <begin position="19"/>
        <end position="225"/>
    </location>
</feature>
<dbReference type="InterPro" id="IPR019619">
    <property type="entry name" value="DUF2490"/>
</dbReference>
<dbReference type="RefSeq" id="WP_129604706.1">
    <property type="nucleotide sequence ID" value="NZ_CP035544.1"/>
</dbReference>
<protein>
    <submittedName>
        <fullName evidence="2">DUF2490 domain-containing protein</fullName>
    </submittedName>
</protein>
<keyword evidence="1" id="KW-0732">Signal</keyword>